<sequence length="311" mass="33951">MTFTQLEVFVTLARAGSFSRAAALLGITQSAVSHAIRALERELGVPLFVRDRAVPELTPAGARLLARAHEIRTLHEALIQDAKDAQGLREGVLRIASFGSTSSLRILPDLLARFRQLHPGIEVYIDEEADDTVVRWLTERRVEIGFVVLPDERFETLPLVQDEFVVVLPEAHPLARKASVAPADLNDLPFVLPEAGCSDLIQAILDRAQARPRILYRFPQLLSILGFVERGLAVSVAARLALPDDAPGVVYRPLSPRAPRRVGLAVRDAAKLSPAARAFMQVARQMYGGRRQTAGRATAVPVGTCAMPART</sequence>
<dbReference type="InterPro" id="IPR036388">
    <property type="entry name" value="WH-like_DNA-bd_sf"/>
</dbReference>
<comment type="similarity">
    <text evidence="1">Belongs to the LysR transcriptional regulatory family.</text>
</comment>
<dbReference type="PROSITE" id="PS50931">
    <property type="entry name" value="HTH_LYSR"/>
    <property type="match status" value="1"/>
</dbReference>
<dbReference type="InterPro" id="IPR005119">
    <property type="entry name" value="LysR_subst-bd"/>
</dbReference>
<dbReference type="EMBL" id="CP110257">
    <property type="protein sequence ID" value="UZD54512.1"/>
    <property type="molecule type" value="Genomic_DNA"/>
</dbReference>
<accession>A0ABY6MR78</accession>
<evidence type="ECO:0000256" key="2">
    <source>
        <dbReference type="ARBA" id="ARBA00023015"/>
    </source>
</evidence>
<evidence type="ECO:0000256" key="4">
    <source>
        <dbReference type="ARBA" id="ARBA00023163"/>
    </source>
</evidence>
<keyword evidence="3" id="KW-0238">DNA-binding</keyword>
<feature type="domain" description="HTH lysR-type" evidence="5">
    <location>
        <begin position="1"/>
        <end position="58"/>
    </location>
</feature>
<dbReference type="Gene3D" id="3.40.190.290">
    <property type="match status" value="1"/>
</dbReference>
<dbReference type="RefSeq" id="WP_264892080.1">
    <property type="nucleotide sequence ID" value="NZ_CP110257.1"/>
</dbReference>
<dbReference type="SUPFAM" id="SSF53850">
    <property type="entry name" value="Periplasmic binding protein-like II"/>
    <property type="match status" value="1"/>
</dbReference>
<evidence type="ECO:0000256" key="3">
    <source>
        <dbReference type="ARBA" id="ARBA00023125"/>
    </source>
</evidence>
<evidence type="ECO:0000259" key="5">
    <source>
        <dbReference type="PROSITE" id="PS50931"/>
    </source>
</evidence>
<dbReference type="Pfam" id="PF03466">
    <property type="entry name" value="LysR_substrate"/>
    <property type="match status" value="1"/>
</dbReference>
<name>A0ABY6MR78_9BURK</name>
<evidence type="ECO:0000313" key="7">
    <source>
        <dbReference type="Proteomes" id="UP001163266"/>
    </source>
</evidence>
<dbReference type="PRINTS" id="PR00039">
    <property type="entry name" value="HTHLYSR"/>
</dbReference>
<dbReference type="InterPro" id="IPR036390">
    <property type="entry name" value="WH_DNA-bd_sf"/>
</dbReference>
<dbReference type="InterPro" id="IPR050950">
    <property type="entry name" value="HTH-type_LysR_regulators"/>
</dbReference>
<dbReference type="Proteomes" id="UP001163266">
    <property type="component" value="Chromosome"/>
</dbReference>
<dbReference type="Pfam" id="PF00126">
    <property type="entry name" value="HTH_1"/>
    <property type="match status" value="1"/>
</dbReference>
<organism evidence="6 7">
    <name type="scientific">Caldimonas aquatica</name>
    <dbReference type="NCBI Taxonomy" id="376175"/>
    <lineage>
        <taxon>Bacteria</taxon>
        <taxon>Pseudomonadati</taxon>
        <taxon>Pseudomonadota</taxon>
        <taxon>Betaproteobacteria</taxon>
        <taxon>Burkholderiales</taxon>
        <taxon>Sphaerotilaceae</taxon>
        <taxon>Caldimonas</taxon>
    </lineage>
</organism>
<keyword evidence="7" id="KW-1185">Reference proteome</keyword>
<dbReference type="PANTHER" id="PTHR30419">
    <property type="entry name" value="HTH-TYPE TRANSCRIPTIONAL REGULATOR YBHD"/>
    <property type="match status" value="1"/>
</dbReference>
<proteinExistence type="inferred from homology"/>
<dbReference type="SUPFAM" id="SSF46785">
    <property type="entry name" value="Winged helix' DNA-binding domain"/>
    <property type="match status" value="1"/>
</dbReference>
<evidence type="ECO:0000256" key="1">
    <source>
        <dbReference type="ARBA" id="ARBA00009437"/>
    </source>
</evidence>
<evidence type="ECO:0000313" key="6">
    <source>
        <dbReference type="EMBL" id="UZD54512.1"/>
    </source>
</evidence>
<dbReference type="InterPro" id="IPR000847">
    <property type="entry name" value="LysR_HTH_N"/>
</dbReference>
<keyword evidence="2" id="KW-0805">Transcription regulation</keyword>
<dbReference type="CDD" id="cd05466">
    <property type="entry name" value="PBP2_LTTR_substrate"/>
    <property type="match status" value="1"/>
</dbReference>
<dbReference type="Gene3D" id="1.10.10.10">
    <property type="entry name" value="Winged helix-like DNA-binding domain superfamily/Winged helix DNA-binding domain"/>
    <property type="match status" value="1"/>
</dbReference>
<reference evidence="6" key="1">
    <citation type="submission" date="2022-10" db="EMBL/GenBank/DDBJ databases">
        <title>Complete genome sequence of Schlegelella aquatica LMG 23380.</title>
        <authorList>
            <person name="Musilova J."/>
            <person name="Kourilova X."/>
            <person name="Bezdicek M."/>
            <person name="Hermankova K."/>
            <person name="Obruca S."/>
            <person name="Sedlar K."/>
        </authorList>
    </citation>
    <scope>NUCLEOTIDE SEQUENCE</scope>
    <source>
        <strain evidence="6">LMG 23380</strain>
    </source>
</reference>
<gene>
    <name evidence="6" type="ORF">OMP39_12715</name>
</gene>
<protein>
    <submittedName>
        <fullName evidence="6">LysR family transcriptional regulator</fullName>
    </submittedName>
</protein>
<keyword evidence="4" id="KW-0804">Transcription</keyword>